<name>A0A139WJ94_TRICA</name>
<gene>
    <name evidence="2" type="primary">AUGUSTUS-3.0.2_08020</name>
    <name evidence="2" type="ORF">TcasGA2_TC008020</name>
</gene>
<dbReference type="PANTHER" id="PTHR35970:SF1">
    <property type="entry name" value="SODIUM CHANNEL AND CLATHRIN LINKER 1"/>
    <property type="match status" value="1"/>
</dbReference>
<feature type="coiled-coil region" evidence="1">
    <location>
        <begin position="357"/>
        <end position="519"/>
    </location>
</feature>
<keyword evidence="1" id="KW-0175">Coiled coil</keyword>
<feature type="coiled-coil region" evidence="1">
    <location>
        <begin position="290"/>
        <end position="331"/>
    </location>
</feature>
<dbReference type="OMA" id="RIHLEEC"/>
<evidence type="ECO:0000313" key="3">
    <source>
        <dbReference type="Proteomes" id="UP000007266"/>
    </source>
</evidence>
<accession>A0A139WJ94</accession>
<keyword evidence="3" id="KW-1185">Reference proteome</keyword>
<dbReference type="eggNOG" id="ENOG502S9ZK">
    <property type="taxonomic scope" value="Eukaryota"/>
</dbReference>
<feature type="non-terminal residue" evidence="2">
    <location>
        <position position="524"/>
    </location>
</feature>
<dbReference type="GO" id="GO:0045162">
    <property type="term" value="P:clustering of voltage-gated sodium channels"/>
    <property type="evidence" value="ECO:0007669"/>
    <property type="project" value="InterPro"/>
</dbReference>
<feature type="coiled-coil region" evidence="1">
    <location>
        <begin position="124"/>
        <end position="260"/>
    </location>
</feature>
<dbReference type="AlphaFoldDB" id="A0A139WJ94"/>
<feature type="coiled-coil region" evidence="1">
    <location>
        <begin position="9"/>
        <end position="96"/>
    </location>
</feature>
<protein>
    <submittedName>
        <fullName evidence="2">Uncharacterized protein</fullName>
    </submittedName>
</protein>
<evidence type="ECO:0000256" key="1">
    <source>
        <dbReference type="SAM" id="Coils"/>
    </source>
</evidence>
<reference evidence="2 3" key="2">
    <citation type="journal article" date="2010" name="Nucleic Acids Res.">
        <title>BeetleBase in 2010: revisions to provide comprehensive genomic information for Tribolium castaneum.</title>
        <authorList>
            <person name="Kim H.S."/>
            <person name="Murphy T."/>
            <person name="Xia J."/>
            <person name="Caragea D."/>
            <person name="Park Y."/>
            <person name="Beeman R.W."/>
            <person name="Lorenzen M.D."/>
            <person name="Butcher S."/>
            <person name="Manak J.R."/>
            <person name="Brown S.J."/>
        </authorList>
    </citation>
    <scope>GENOME REANNOTATION</scope>
    <source>
        <strain evidence="2 3">Georgia GA2</strain>
    </source>
</reference>
<proteinExistence type="predicted"/>
<dbReference type="InterPro" id="IPR038911">
    <property type="entry name" value="SCLT1"/>
</dbReference>
<organism evidence="2 3">
    <name type="scientific">Tribolium castaneum</name>
    <name type="common">Red flour beetle</name>
    <dbReference type="NCBI Taxonomy" id="7070"/>
    <lineage>
        <taxon>Eukaryota</taxon>
        <taxon>Metazoa</taxon>
        <taxon>Ecdysozoa</taxon>
        <taxon>Arthropoda</taxon>
        <taxon>Hexapoda</taxon>
        <taxon>Insecta</taxon>
        <taxon>Pterygota</taxon>
        <taxon>Neoptera</taxon>
        <taxon>Endopterygota</taxon>
        <taxon>Coleoptera</taxon>
        <taxon>Polyphaga</taxon>
        <taxon>Cucujiformia</taxon>
        <taxon>Tenebrionidae</taxon>
        <taxon>Tenebrionidae incertae sedis</taxon>
        <taxon>Tribolium</taxon>
    </lineage>
</organism>
<dbReference type="PANTHER" id="PTHR35970">
    <property type="entry name" value="SODIUM CHANNEL AND CLATHRIN LINKER 1"/>
    <property type="match status" value="1"/>
</dbReference>
<dbReference type="Proteomes" id="UP000007266">
    <property type="component" value="Linkage group 4"/>
</dbReference>
<evidence type="ECO:0000313" key="2">
    <source>
        <dbReference type="EMBL" id="KYB27921.1"/>
    </source>
</evidence>
<sequence length="524" mass="61185">MISSGDINIQNFQSLIENYEAALKEVTGDLDDVQAEQKALKRALHENSQLRDELGRVYVDITKCEVEHTYKESDLVENLKKQLHTVIEEKEQAVKLWQNAASTVELLESELRIFHENTEGFIPKNQLTQLKNSYEAKLNELQDTVVRTKVKLEETINLKSKELQIKDKEIIGSLQSQDNTFKIIKNLEDEILNLQQRLNDSNGNKEKLEKDVRLKNEEIDALKLKVKECKAKVSEALQVVEAALNEKDAALLREAEAKEETARFSQTLTEFIEETDLKIRNIQSDHETRVEQMRQALEASQELVRVKEMEIETYVKKCAILENQIEDFRKNRTYVDDGGTSKILVLEKNLENTFQKLLLSEKQNIQLKSEMEDVKNDLDQMSHYYERDINAREAEKTALKNEIKRLKAELEQSFLRVSESTATINDLNEKISSMEINFKEQIKETKNSFQQTCQERQEMETFHQQLVQELQEQLISQTEINRKWRTETKNITQQLEKIITELKSANNKMKLENKVLNERLKDAH</sequence>
<dbReference type="EMBL" id="KQ971338">
    <property type="protein sequence ID" value="KYB27921.1"/>
    <property type="molecule type" value="Genomic_DNA"/>
</dbReference>
<reference evidence="2 3" key="1">
    <citation type="journal article" date="2008" name="Nature">
        <title>The genome of the model beetle and pest Tribolium castaneum.</title>
        <authorList>
            <consortium name="Tribolium Genome Sequencing Consortium"/>
            <person name="Richards S."/>
            <person name="Gibbs R.A."/>
            <person name="Weinstock G.M."/>
            <person name="Brown S.J."/>
            <person name="Denell R."/>
            <person name="Beeman R.W."/>
            <person name="Gibbs R."/>
            <person name="Beeman R.W."/>
            <person name="Brown S.J."/>
            <person name="Bucher G."/>
            <person name="Friedrich M."/>
            <person name="Grimmelikhuijzen C.J."/>
            <person name="Klingler M."/>
            <person name="Lorenzen M."/>
            <person name="Richards S."/>
            <person name="Roth S."/>
            <person name="Schroder R."/>
            <person name="Tautz D."/>
            <person name="Zdobnov E.M."/>
            <person name="Muzny D."/>
            <person name="Gibbs R.A."/>
            <person name="Weinstock G.M."/>
            <person name="Attaway T."/>
            <person name="Bell S."/>
            <person name="Buhay C.J."/>
            <person name="Chandrabose M.N."/>
            <person name="Chavez D."/>
            <person name="Clerk-Blankenburg K.P."/>
            <person name="Cree A."/>
            <person name="Dao M."/>
            <person name="Davis C."/>
            <person name="Chacko J."/>
            <person name="Dinh H."/>
            <person name="Dugan-Rocha S."/>
            <person name="Fowler G."/>
            <person name="Garner T.T."/>
            <person name="Garnes J."/>
            <person name="Gnirke A."/>
            <person name="Hawes A."/>
            <person name="Hernandez J."/>
            <person name="Hines S."/>
            <person name="Holder M."/>
            <person name="Hume J."/>
            <person name="Jhangiani S.N."/>
            <person name="Joshi V."/>
            <person name="Khan Z.M."/>
            <person name="Jackson L."/>
            <person name="Kovar C."/>
            <person name="Kowis A."/>
            <person name="Lee S."/>
            <person name="Lewis L.R."/>
            <person name="Margolis J."/>
            <person name="Morgan M."/>
            <person name="Nazareth L.V."/>
            <person name="Nguyen N."/>
            <person name="Okwuonu G."/>
            <person name="Parker D."/>
            <person name="Richards S."/>
            <person name="Ruiz S.J."/>
            <person name="Santibanez J."/>
            <person name="Savard J."/>
            <person name="Scherer S.E."/>
            <person name="Schneider B."/>
            <person name="Sodergren E."/>
            <person name="Tautz D."/>
            <person name="Vattahil S."/>
            <person name="Villasana D."/>
            <person name="White C.S."/>
            <person name="Wright R."/>
            <person name="Park Y."/>
            <person name="Beeman R.W."/>
            <person name="Lord J."/>
            <person name="Oppert B."/>
            <person name="Lorenzen M."/>
            <person name="Brown S."/>
            <person name="Wang L."/>
            <person name="Savard J."/>
            <person name="Tautz D."/>
            <person name="Richards S."/>
            <person name="Weinstock G."/>
            <person name="Gibbs R.A."/>
            <person name="Liu Y."/>
            <person name="Worley K."/>
            <person name="Weinstock G."/>
            <person name="Elsik C.G."/>
            <person name="Reese J.T."/>
            <person name="Elhaik E."/>
            <person name="Landan G."/>
            <person name="Graur D."/>
            <person name="Arensburger P."/>
            <person name="Atkinson P."/>
            <person name="Beeman R.W."/>
            <person name="Beidler J."/>
            <person name="Brown S.J."/>
            <person name="Demuth J.P."/>
            <person name="Drury D.W."/>
            <person name="Du Y.Z."/>
            <person name="Fujiwara H."/>
            <person name="Lorenzen M."/>
            <person name="Maselli V."/>
            <person name="Osanai M."/>
            <person name="Park Y."/>
            <person name="Robertson H.M."/>
            <person name="Tu Z."/>
            <person name="Wang J.J."/>
            <person name="Wang S."/>
            <person name="Richards S."/>
            <person name="Song H."/>
            <person name="Zhang L."/>
            <person name="Sodergren E."/>
            <person name="Werner D."/>
            <person name="Stanke M."/>
            <person name="Morgenstern B."/>
            <person name="Solovyev V."/>
            <person name="Kosarev P."/>
            <person name="Brown G."/>
            <person name="Chen H.C."/>
            <person name="Ermolaeva O."/>
            <person name="Hlavina W."/>
            <person name="Kapustin Y."/>
            <person name="Kiryutin B."/>
            <person name="Kitts P."/>
            <person name="Maglott D."/>
            <person name="Pruitt K."/>
            <person name="Sapojnikov V."/>
            <person name="Souvorov A."/>
            <person name="Mackey A.J."/>
            <person name="Waterhouse R.M."/>
            <person name="Wyder S."/>
            <person name="Zdobnov E.M."/>
            <person name="Zdobnov E.M."/>
            <person name="Wyder S."/>
            <person name="Kriventseva E.V."/>
            <person name="Kadowaki T."/>
            <person name="Bork P."/>
            <person name="Aranda M."/>
            <person name="Bao R."/>
            <person name="Beermann A."/>
            <person name="Berns N."/>
            <person name="Bolognesi R."/>
            <person name="Bonneton F."/>
            <person name="Bopp D."/>
            <person name="Brown S.J."/>
            <person name="Bucher G."/>
            <person name="Butts T."/>
            <person name="Chaumot A."/>
            <person name="Denell R.E."/>
            <person name="Ferrier D.E."/>
            <person name="Friedrich M."/>
            <person name="Gordon C.M."/>
            <person name="Jindra M."/>
            <person name="Klingler M."/>
            <person name="Lan Q."/>
            <person name="Lattorff H.M."/>
            <person name="Laudet V."/>
            <person name="von Levetsow C."/>
            <person name="Liu Z."/>
            <person name="Lutz R."/>
            <person name="Lynch J.A."/>
            <person name="da Fonseca R.N."/>
            <person name="Posnien N."/>
            <person name="Reuter R."/>
            <person name="Roth S."/>
            <person name="Savard J."/>
            <person name="Schinko J.B."/>
            <person name="Schmitt C."/>
            <person name="Schoppmeier M."/>
            <person name="Schroder R."/>
            <person name="Shippy T.D."/>
            <person name="Simonnet F."/>
            <person name="Marques-Souza H."/>
            <person name="Tautz D."/>
            <person name="Tomoyasu Y."/>
            <person name="Trauner J."/>
            <person name="Van der Zee M."/>
            <person name="Vervoort M."/>
            <person name="Wittkopp N."/>
            <person name="Wimmer E.A."/>
            <person name="Yang X."/>
            <person name="Jones A.K."/>
            <person name="Sattelle D.B."/>
            <person name="Ebert P.R."/>
            <person name="Nelson D."/>
            <person name="Scott J.G."/>
            <person name="Beeman R.W."/>
            <person name="Muthukrishnan S."/>
            <person name="Kramer K.J."/>
            <person name="Arakane Y."/>
            <person name="Beeman R.W."/>
            <person name="Zhu Q."/>
            <person name="Hogenkamp D."/>
            <person name="Dixit R."/>
            <person name="Oppert B."/>
            <person name="Jiang H."/>
            <person name="Zou Z."/>
            <person name="Marshall J."/>
            <person name="Elpidina E."/>
            <person name="Vinokurov K."/>
            <person name="Oppert C."/>
            <person name="Zou Z."/>
            <person name="Evans J."/>
            <person name="Lu Z."/>
            <person name="Zhao P."/>
            <person name="Sumathipala N."/>
            <person name="Altincicek B."/>
            <person name="Vilcinskas A."/>
            <person name="Williams M."/>
            <person name="Hultmark D."/>
            <person name="Hetru C."/>
            <person name="Jiang H."/>
            <person name="Grimmelikhuijzen C.J."/>
            <person name="Hauser F."/>
            <person name="Cazzamali G."/>
            <person name="Williamson M."/>
            <person name="Park Y."/>
            <person name="Li B."/>
            <person name="Tanaka Y."/>
            <person name="Predel R."/>
            <person name="Neupert S."/>
            <person name="Schachtner J."/>
            <person name="Verleyen P."/>
            <person name="Raible F."/>
            <person name="Bork P."/>
            <person name="Friedrich M."/>
            <person name="Walden K.K."/>
            <person name="Robertson H.M."/>
            <person name="Angeli S."/>
            <person name="Foret S."/>
            <person name="Bucher G."/>
            <person name="Schuetz S."/>
            <person name="Maleszka R."/>
            <person name="Wimmer E.A."/>
            <person name="Beeman R.W."/>
            <person name="Lorenzen M."/>
            <person name="Tomoyasu Y."/>
            <person name="Miller S.C."/>
            <person name="Grossmann D."/>
            <person name="Bucher G."/>
        </authorList>
    </citation>
    <scope>NUCLEOTIDE SEQUENCE [LARGE SCALE GENOMIC DNA]</scope>
    <source>
        <strain evidence="2 3">Georgia GA2</strain>
    </source>
</reference>